<dbReference type="Gene3D" id="3.100.10.20">
    <property type="entry name" value="CRISPR-associated endonuclease Cas1, N-terminal domain"/>
    <property type="match status" value="1"/>
</dbReference>
<dbReference type="InParanoid" id="A9AX66"/>
<dbReference type="GO" id="GO:0046872">
    <property type="term" value="F:metal ion binding"/>
    <property type="evidence" value="ECO:0007669"/>
    <property type="project" value="UniProtKB-UniRule"/>
</dbReference>
<evidence type="ECO:0000256" key="7">
    <source>
        <dbReference type="ARBA" id="ARBA00023125"/>
    </source>
</evidence>
<dbReference type="Proteomes" id="UP000000787">
    <property type="component" value="Chromosome"/>
</dbReference>
<reference evidence="11 12" key="1">
    <citation type="journal article" date="2011" name="Stand. Genomic Sci.">
        <title>Complete genome sequence of the filamentous gliding predatory bacterium Herpetosiphon aurantiacus type strain (114-95(T)).</title>
        <authorList>
            <person name="Kiss H."/>
            <person name="Nett M."/>
            <person name="Domin N."/>
            <person name="Martin K."/>
            <person name="Maresca J.A."/>
            <person name="Copeland A."/>
            <person name="Lapidus A."/>
            <person name="Lucas S."/>
            <person name="Berry K.W."/>
            <person name="Glavina Del Rio T."/>
            <person name="Dalin E."/>
            <person name="Tice H."/>
            <person name="Pitluck S."/>
            <person name="Richardson P."/>
            <person name="Bruce D."/>
            <person name="Goodwin L."/>
            <person name="Han C."/>
            <person name="Detter J.C."/>
            <person name="Schmutz J."/>
            <person name="Brettin T."/>
            <person name="Land M."/>
            <person name="Hauser L."/>
            <person name="Kyrpides N.C."/>
            <person name="Ivanova N."/>
            <person name="Goker M."/>
            <person name="Woyke T."/>
            <person name="Klenk H.P."/>
            <person name="Bryant D.A."/>
        </authorList>
    </citation>
    <scope>NUCLEOTIDE SEQUENCE [LARGE SCALE GENOMIC DNA]</scope>
    <source>
        <strain evidence="12">ATCC 23779 / DSM 785 / 114-95</strain>
    </source>
</reference>
<comment type="subunit">
    <text evidence="9 10">Homodimer, forms a heterotetramer with a Cas2 homodimer.</text>
</comment>
<keyword evidence="3 10" id="KW-0255">Endonuclease</keyword>
<name>A9AX66_HERA2</name>
<keyword evidence="4 10" id="KW-0378">Hydrolase</keyword>
<dbReference type="EC" id="3.1.-.-" evidence="10"/>
<dbReference type="GO" id="GO:0051607">
    <property type="term" value="P:defense response to virus"/>
    <property type="evidence" value="ECO:0007669"/>
    <property type="project" value="UniProtKB-UniRule"/>
</dbReference>
<keyword evidence="12" id="KW-1185">Reference proteome</keyword>
<evidence type="ECO:0000313" key="12">
    <source>
        <dbReference type="Proteomes" id="UP000000787"/>
    </source>
</evidence>
<comment type="function">
    <text evidence="10">CRISPR (clustered regularly interspaced short palindromic repeat), is an adaptive immune system that provides protection against mobile genetic elements (viruses, transposable elements and conjugative plasmids). CRISPR clusters contain spacers, sequences complementary to antecedent mobile elements, and target invading nucleic acids. CRISPR clusters are transcribed and processed into CRISPR RNA (crRNA). Acts as a dsDNA endonuclease. Involved in the integration of spacer DNA into the CRISPR cassette.</text>
</comment>
<dbReference type="PANTHER" id="PTHR34353:SF2">
    <property type="entry name" value="CRISPR-ASSOCIATED ENDONUCLEASE CAS1 1"/>
    <property type="match status" value="1"/>
</dbReference>
<dbReference type="STRING" id="316274.Haur_2234"/>
<protein>
    <recommendedName>
        <fullName evidence="10">CRISPR-associated endonuclease Cas1</fullName>
        <ecNumber evidence="10">3.1.-.-</ecNumber>
    </recommendedName>
</protein>
<dbReference type="GO" id="GO:0004520">
    <property type="term" value="F:DNA endonuclease activity"/>
    <property type="evidence" value="ECO:0007669"/>
    <property type="project" value="InterPro"/>
</dbReference>
<accession>A9AX66</accession>
<dbReference type="Pfam" id="PF01867">
    <property type="entry name" value="Cas_Cas1"/>
    <property type="match status" value="1"/>
</dbReference>
<evidence type="ECO:0000313" key="11">
    <source>
        <dbReference type="EMBL" id="ABX04874.1"/>
    </source>
</evidence>
<evidence type="ECO:0000256" key="9">
    <source>
        <dbReference type="ARBA" id="ARBA00038592"/>
    </source>
</evidence>
<dbReference type="GO" id="GO:0043571">
    <property type="term" value="P:maintenance of CRISPR repeat elements"/>
    <property type="evidence" value="ECO:0007669"/>
    <property type="project" value="UniProtKB-UniRule"/>
</dbReference>
<dbReference type="Gene3D" id="1.20.120.920">
    <property type="entry name" value="CRISPR-associated endonuclease Cas1, C-terminal domain"/>
    <property type="match status" value="1"/>
</dbReference>
<evidence type="ECO:0000256" key="8">
    <source>
        <dbReference type="ARBA" id="ARBA00023211"/>
    </source>
</evidence>
<dbReference type="EMBL" id="CP000875">
    <property type="protein sequence ID" value="ABX04874.1"/>
    <property type="molecule type" value="Genomic_DNA"/>
</dbReference>
<dbReference type="GO" id="GO:0016787">
    <property type="term" value="F:hydrolase activity"/>
    <property type="evidence" value="ECO:0007669"/>
    <property type="project" value="UniProtKB-KW"/>
</dbReference>
<keyword evidence="2 10" id="KW-0479">Metal-binding</keyword>
<dbReference type="InterPro" id="IPR023843">
    <property type="entry name" value="CRISPR-assoc_Cas1_cyanobact"/>
</dbReference>
<proteinExistence type="inferred from homology"/>
<dbReference type="KEGG" id="hau:Haur_2234"/>
<dbReference type="CDD" id="cd09634">
    <property type="entry name" value="Cas1_I-II-III"/>
    <property type="match status" value="1"/>
</dbReference>
<dbReference type="InterPro" id="IPR042206">
    <property type="entry name" value="CRISPR-assoc_Cas1_C"/>
</dbReference>
<keyword evidence="1 10" id="KW-0540">Nuclease</keyword>
<evidence type="ECO:0000256" key="2">
    <source>
        <dbReference type="ARBA" id="ARBA00022723"/>
    </source>
</evidence>
<evidence type="ECO:0000256" key="5">
    <source>
        <dbReference type="ARBA" id="ARBA00022842"/>
    </source>
</evidence>
<dbReference type="NCBIfam" id="TIGR00287">
    <property type="entry name" value="cas1"/>
    <property type="match status" value="1"/>
</dbReference>
<feature type="binding site" evidence="10">
    <location>
        <position position="177"/>
    </location>
    <ligand>
        <name>Mn(2+)</name>
        <dbReference type="ChEBI" id="CHEBI:29035"/>
    </ligand>
</feature>
<gene>
    <name evidence="10" type="primary">cas1</name>
    <name evidence="11" type="ordered locus">Haur_2234</name>
</gene>
<evidence type="ECO:0000256" key="1">
    <source>
        <dbReference type="ARBA" id="ARBA00022722"/>
    </source>
</evidence>
<comment type="similarity">
    <text evidence="10">Belongs to the CRISPR-associated endonuclease Cas1 family.</text>
</comment>
<keyword evidence="6 10" id="KW-0051">Antiviral defense</keyword>
<dbReference type="AlphaFoldDB" id="A9AX66"/>
<feature type="binding site" evidence="10">
    <location>
        <position position="242"/>
    </location>
    <ligand>
        <name>Mn(2+)</name>
        <dbReference type="ChEBI" id="CHEBI:29035"/>
    </ligand>
</feature>
<dbReference type="InterPro" id="IPR042211">
    <property type="entry name" value="CRISPR-assoc_Cas1_N"/>
</dbReference>
<sequence>MQTLYLSEQYSIVKREGEALRVEIPEDQQLGRQRQVVRVPLNVIERVVVQGEITLTASALACLLERRICTHFLSYSGRSQGALTPDPTRNASLRLAQYAAHTSIQHRFSLARTFVDGKLRNLRTQILRFNRSQREPTLTQAIERLRDAHRDLHGLSIPEYVDPLDRMHGMGQILGCEGQGSAAYWDCWGMLLNQPWEWHGRRRRPPPDPVNALLSYGYVILTSQVLSQLAIVGFDPYIGFLHQSSFGKPALALDLMEEFRPVIVDSVVLTVLNTKILNQQHFQREPGSVQLSKEGRKLFLTKLEERFSSEIQHPIFGYRVSYRRCIELQARLLAKALMGEIQHYIPFLVR</sequence>
<comment type="cofactor">
    <cofactor evidence="10">
        <name>Mg(2+)</name>
        <dbReference type="ChEBI" id="CHEBI:18420"/>
    </cofactor>
    <cofactor evidence="10">
        <name>Mn(2+)</name>
        <dbReference type="ChEBI" id="CHEBI:29035"/>
    </cofactor>
</comment>
<keyword evidence="8 10" id="KW-0464">Manganese</keyword>
<feature type="binding site" evidence="10">
    <location>
        <position position="257"/>
    </location>
    <ligand>
        <name>Mn(2+)</name>
        <dbReference type="ChEBI" id="CHEBI:29035"/>
    </ligand>
</feature>
<evidence type="ECO:0000256" key="10">
    <source>
        <dbReference type="HAMAP-Rule" id="MF_01470"/>
    </source>
</evidence>
<keyword evidence="7 10" id="KW-0238">DNA-binding</keyword>
<evidence type="ECO:0000256" key="4">
    <source>
        <dbReference type="ARBA" id="ARBA00022801"/>
    </source>
</evidence>
<dbReference type="HOGENOM" id="CLU_052779_1_0_0"/>
<evidence type="ECO:0000256" key="3">
    <source>
        <dbReference type="ARBA" id="ARBA00022759"/>
    </source>
</evidence>
<dbReference type="eggNOG" id="COG1518">
    <property type="taxonomic scope" value="Bacteria"/>
</dbReference>
<keyword evidence="5 10" id="KW-0460">Magnesium</keyword>
<evidence type="ECO:0000256" key="6">
    <source>
        <dbReference type="ARBA" id="ARBA00023118"/>
    </source>
</evidence>
<dbReference type="InterPro" id="IPR050646">
    <property type="entry name" value="Cas1"/>
</dbReference>
<dbReference type="InterPro" id="IPR002729">
    <property type="entry name" value="CRISPR-assoc_Cas1"/>
</dbReference>
<dbReference type="GO" id="GO:0003677">
    <property type="term" value="F:DNA binding"/>
    <property type="evidence" value="ECO:0007669"/>
    <property type="project" value="UniProtKB-KW"/>
</dbReference>
<dbReference type="NCBIfam" id="TIGR04093">
    <property type="entry name" value="cas1_CYANO"/>
    <property type="match status" value="1"/>
</dbReference>
<organism evidence="11 12">
    <name type="scientific">Herpetosiphon aurantiacus (strain ATCC 23779 / DSM 785 / 114-95)</name>
    <dbReference type="NCBI Taxonomy" id="316274"/>
    <lineage>
        <taxon>Bacteria</taxon>
        <taxon>Bacillati</taxon>
        <taxon>Chloroflexota</taxon>
        <taxon>Chloroflexia</taxon>
        <taxon>Herpetosiphonales</taxon>
        <taxon>Herpetosiphonaceae</taxon>
        <taxon>Herpetosiphon</taxon>
    </lineage>
</organism>
<dbReference type="HAMAP" id="MF_01470">
    <property type="entry name" value="Cas1"/>
    <property type="match status" value="1"/>
</dbReference>
<dbReference type="PANTHER" id="PTHR34353">
    <property type="entry name" value="CRISPR-ASSOCIATED ENDONUCLEASE CAS1 1"/>
    <property type="match status" value="1"/>
</dbReference>